<evidence type="ECO:0000313" key="1">
    <source>
        <dbReference type="EMBL" id="MUG72816.1"/>
    </source>
</evidence>
<proteinExistence type="predicted"/>
<reference evidence="1 2" key="1">
    <citation type="submission" date="2019-11" db="EMBL/GenBank/DDBJ databases">
        <title>Draft genome sequences of five Paenibacillus species of dairy origin.</title>
        <authorList>
            <person name="Olajide A.M."/>
            <person name="Chen S."/>
            <person name="Lapointe G."/>
        </authorList>
    </citation>
    <scope>NUCLEOTIDE SEQUENCE [LARGE SCALE GENOMIC DNA]</scope>
    <source>
        <strain evidence="1 2">2CS3</strain>
    </source>
</reference>
<sequence length="70" mass="7806">MTTNRIHSHLDEIAWIGKLADLQDHQYRSTLLLSALMELLQEKGLLTLQELTDKAHALEKQDAAGLPGAE</sequence>
<dbReference type="AlphaFoldDB" id="A0A7X2ZDE9"/>
<name>A0A7X2ZDE9_9BACL</name>
<dbReference type="EMBL" id="WNZX01000018">
    <property type="protein sequence ID" value="MUG72816.1"/>
    <property type="molecule type" value="Genomic_DNA"/>
</dbReference>
<comment type="caution">
    <text evidence="1">The sequence shown here is derived from an EMBL/GenBank/DDBJ whole genome shotgun (WGS) entry which is preliminary data.</text>
</comment>
<protein>
    <recommendedName>
        <fullName evidence="3">Nitrile hydratase subunit beta</fullName>
    </recommendedName>
</protein>
<accession>A0A7X2ZDE9</accession>
<gene>
    <name evidence="1" type="ORF">GNP93_19315</name>
</gene>
<dbReference type="RefSeq" id="WP_127605310.1">
    <property type="nucleotide sequence ID" value="NZ_JARTHJ010000040.1"/>
</dbReference>
<evidence type="ECO:0000313" key="2">
    <source>
        <dbReference type="Proteomes" id="UP000450917"/>
    </source>
</evidence>
<evidence type="ECO:0008006" key="3">
    <source>
        <dbReference type="Google" id="ProtNLM"/>
    </source>
</evidence>
<keyword evidence="2" id="KW-1185">Reference proteome</keyword>
<dbReference type="Proteomes" id="UP000450917">
    <property type="component" value="Unassembled WGS sequence"/>
</dbReference>
<organism evidence="1 2">
    <name type="scientific">Paenibacillus validus</name>
    <dbReference type="NCBI Taxonomy" id="44253"/>
    <lineage>
        <taxon>Bacteria</taxon>
        <taxon>Bacillati</taxon>
        <taxon>Bacillota</taxon>
        <taxon>Bacilli</taxon>
        <taxon>Bacillales</taxon>
        <taxon>Paenibacillaceae</taxon>
        <taxon>Paenibacillus</taxon>
    </lineage>
</organism>